<evidence type="ECO:0000256" key="1">
    <source>
        <dbReference type="SAM" id="SignalP"/>
    </source>
</evidence>
<evidence type="ECO:0000259" key="2">
    <source>
        <dbReference type="PROSITE" id="PS50234"/>
    </source>
</evidence>
<dbReference type="SUPFAM" id="SSF53300">
    <property type="entry name" value="vWA-like"/>
    <property type="match status" value="1"/>
</dbReference>
<feature type="domain" description="VWFA" evidence="2">
    <location>
        <begin position="170"/>
        <end position="228"/>
    </location>
</feature>
<dbReference type="Gene3D" id="2.130.10.130">
    <property type="entry name" value="Integrin alpha, N-terminal"/>
    <property type="match status" value="1"/>
</dbReference>
<evidence type="ECO:0000313" key="4">
    <source>
        <dbReference type="Proteomes" id="UP000008144"/>
    </source>
</evidence>
<dbReference type="InterPro" id="IPR002035">
    <property type="entry name" value="VWF_A"/>
</dbReference>
<evidence type="ECO:0000313" key="3">
    <source>
        <dbReference type="Ensembl" id="ENSCINP00000033139.1"/>
    </source>
</evidence>
<reference evidence="4" key="1">
    <citation type="journal article" date="2002" name="Science">
        <title>The draft genome of Ciona intestinalis: insights into chordate and vertebrate origins.</title>
        <authorList>
            <person name="Dehal P."/>
            <person name="Satou Y."/>
            <person name="Campbell R.K."/>
            <person name="Chapman J."/>
            <person name="Degnan B."/>
            <person name="De Tomaso A."/>
            <person name="Davidson B."/>
            <person name="Di Gregorio A."/>
            <person name="Gelpke M."/>
            <person name="Goodstein D.M."/>
            <person name="Harafuji N."/>
            <person name="Hastings K.E."/>
            <person name="Ho I."/>
            <person name="Hotta K."/>
            <person name="Huang W."/>
            <person name="Kawashima T."/>
            <person name="Lemaire P."/>
            <person name="Martinez D."/>
            <person name="Meinertzhagen I.A."/>
            <person name="Necula S."/>
            <person name="Nonaka M."/>
            <person name="Putnam N."/>
            <person name="Rash S."/>
            <person name="Saiga H."/>
            <person name="Satake M."/>
            <person name="Terry A."/>
            <person name="Yamada L."/>
            <person name="Wang H.G."/>
            <person name="Awazu S."/>
            <person name="Azumi K."/>
            <person name="Boore J."/>
            <person name="Branno M."/>
            <person name="Chin-Bow S."/>
            <person name="DeSantis R."/>
            <person name="Doyle S."/>
            <person name="Francino P."/>
            <person name="Keys D.N."/>
            <person name="Haga S."/>
            <person name="Hayashi H."/>
            <person name="Hino K."/>
            <person name="Imai K.S."/>
            <person name="Inaba K."/>
            <person name="Kano S."/>
            <person name="Kobayashi K."/>
            <person name="Kobayashi M."/>
            <person name="Lee B.I."/>
            <person name="Makabe K.W."/>
            <person name="Manohar C."/>
            <person name="Matassi G."/>
            <person name="Medina M."/>
            <person name="Mochizuki Y."/>
            <person name="Mount S."/>
            <person name="Morishita T."/>
            <person name="Miura S."/>
            <person name="Nakayama A."/>
            <person name="Nishizaka S."/>
            <person name="Nomoto H."/>
            <person name="Ohta F."/>
            <person name="Oishi K."/>
            <person name="Rigoutsos I."/>
            <person name="Sano M."/>
            <person name="Sasaki A."/>
            <person name="Sasakura Y."/>
            <person name="Shoguchi E."/>
            <person name="Shin-i T."/>
            <person name="Spagnuolo A."/>
            <person name="Stainier D."/>
            <person name="Suzuki M.M."/>
            <person name="Tassy O."/>
            <person name="Takatori N."/>
            <person name="Tokuoka M."/>
            <person name="Yagi K."/>
            <person name="Yoshizaki F."/>
            <person name="Wada S."/>
            <person name="Zhang C."/>
            <person name="Hyatt P.D."/>
            <person name="Larimer F."/>
            <person name="Detter C."/>
            <person name="Doggett N."/>
            <person name="Glavina T."/>
            <person name="Hawkins T."/>
            <person name="Richardson P."/>
            <person name="Lucas S."/>
            <person name="Kohara Y."/>
            <person name="Levine M."/>
            <person name="Satoh N."/>
            <person name="Rokhsar D.S."/>
        </authorList>
    </citation>
    <scope>NUCLEOTIDE SEQUENCE [LARGE SCALE GENOMIC DNA]</scope>
</reference>
<dbReference type="EMBL" id="EAAA01002975">
    <property type="status" value="NOT_ANNOTATED_CDS"/>
    <property type="molecule type" value="Genomic_DNA"/>
</dbReference>
<dbReference type="InterPro" id="IPR036465">
    <property type="entry name" value="vWFA_dom_sf"/>
</dbReference>
<organism evidence="3 4">
    <name type="scientific">Ciona intestinalis</name>
    <name type="common">Transparent sea squirt</name>
    <name type="synonym">Ascidia intestinalis</name>
    <dbReference type="NCBI Taxonomy" id="7719"/>
    <lineage>
        <taxon>Eukaryota</taxon>
        <taxon>Metazoa</taxon>
        <taxon>Chordata</taxon>
        <taxon>Tunicata</taxon>
        <taxon>Ascidiacea</taxon>
        <taxon>Phlebobranchia</taxon>
        <taxon>Cionidae</taxon>
        <taxon>Ciona</taxon>
    </lineage>
</organism>
<reference evidence="3" key="3">
    <citation type="submission" date="2025-08" db="UniProtKB">
        <authorList>
            <consortium name="Ensembl"/>
        </authorList>
    </citation>
    <scope>IDENTIFICATION</scope>
</reference>
<dbReference type="HOGENOM" id="CLU_1217120_0_0_1"/>
<dbReference type="AlphaFoldDB" id="H2XU05"/>
<dbReference type="InterPro" id="IPR028994">
    <property type="entry name" value="Integrin_alpha_N"/>
</dbReference>
<feature type="chain" id="PRO_5003576993" description="VWFA domain-containing protein" evidence="1">
    <location>
        <begin position="26"/>
        <end position="228"/>
    </location>
</feature>
<dbReference type="Ensembl" id="ENSCINT00000031962.1">
    <property type="protein sequence ID" value="ENSCINP00000033139.1"/>
    <property type="gene ID" value="ENSCING00000018783.1"/>
</dbReference>
<dbReference type="PROSITE" id="PS50234">
    <property type="entry name" value="VWFA"/>
    <property type="match status" value="1"/>
</dbReference>
<dbReference type="Pfam" id="PF00092">
    <property type="entry name" value="VWA"/>
    <property type="match status" value="1"/>
</dbReference>
<name>H2XU05_CIOIN</name>
<keyword evidence="4" id="KW-1185">Reference proteome</keyword>
<reference evidence="3" key="4">
    <citation type="submission" date="2025-09" db="UniProtKB">
        <authorList>
            <consortium name="Ensembl"/>
        </authorList>
    </citation>
    <scope>IDENTIFICATION</scope>
</reference>
<protein>
    <recommendedName>
        <fullName evidence="2">VWFA domain-containing protein</fullName>
    </recommendedName>
</protein>
<dbReference type="InParanoid" id="H2XU05"/>
<accession>H2XU05</accession>
<dbReference type="Gene3D" id="3.40.50.410">
    <property type="entry name" value="von Willebrand factor, type A domain"/>
    <property type="match status" value="1"/>
</dbReference>
<reference evidence="3" key="2">
    <citation type="journal article" date="2008" name="Genome Biol.">
        <title>Improved genome assembly and evidence-based global gene model set for the chordate Ciona intestinalis: new insight into intron and operon populations.</title>
        <authorList>
            <person name="Satou Y."/>
            <person name="Mineta K."/>
            <person name="Ogasawara M."/>
            <person name="Sasakura Y."/>
            <person name="Shoguchi E."/>
            <person name="Ueno K."/>
            <person name="Yamada L."/>
            <person name="Matsumoto J."/>
            <person name="Wasserscheid J."/>
            <person name="Dewar K."/>
            <person name="Wiley G.B."/>
            <person name="Macmil S.L."/>
            <person name="Roe B.A."/>
            <person name="Zeller R.W."/>
            <person name="Hastings K.E."/>
            <person name="Lemaire P."/>
            <person name="Lindquist E."/>
            <person name="Endo T."/>
            <person name="Hotta K."/>
            <person name="Inaba K."/>
        </authorList>
    </citation>
    <scope>NUCLEOTIDE SEQUENCE [LARGE SCALE GENOMIC DNA]</scope>
    <source>
        <strain evidence="3">wild type</strain>
    </source>
</reference>
<proteinExistence type="predicted"/>
<feature type="signal peptide" evidence="1">
    <location>
        <begin position="1"/>
        <end position="25"/>
    </location>
</feature>
<dbReference type="Proteomes" id="UP000008144">
    <property type="component" value="Chromosome 9"/>
</dbReference>
<sequence>MRTSLREMYICASMIVILCASMISAQNIETREFHSLSPIKSDSAVIHFGASVVIKTSPMKSIAYVGAPADGNKNGSVYKCSFSGKSYGNTSCSKDISFDNNAAIGMSIGADSSFSNLYICGNQHTTSCPTTPLQKRMVGACYKKPMTSSTATMFKTPCVPGCPKIILIADIMFVLDDSSSVDDTAFRSALNWIIQVVSYFSSYIDSGDLRVGVYGFSNDDHRSGIRIG</sequence>
<keyword evidence="1" id="KW-0732">Signal</keyword>